<name>A0A0C3A030_9AGAM</name>
<evidence type="ECO:0000313" key="2">
    <source>
        <dbReference type="Proteomes" id="UP000053989"/>
    </source>
</evidence>
<dbReference type="Proteomes" id="UP000053989">
    <property type="component" value="Unassembled WGS sequence"/>
</dbReference>
<keyword evidence="2" id="KW-1185">Reference proteome</keyword>
<protein>
    <submittedName>
        <fullName evidence="1">Uncharacterized protein</fullName>
    </submittedName>
</protein>
<sequence>MSADSVASLRWRIAMQYFESKMSILVHNRLAMWWTRRRTTNRSFDSYLYRESVRLRFLRRHLGTIQISLVFGISEYRGVPK</sequence>
<reference evidence="2" key="2">
    <citation type="submission" date="2015-01" db="EMBL/GenBank/DDBJ databases">
        <title>Evolutionary Origins and Diversification of the Mycorrhizal Mutualists.</title>
        <authorList>
            <consortium name="DOE Joint Genome Institute"/>
            <consortium name="Mycorrhizal Genomics Consortium"/>
            <person name="Kohler A."/>
            <person name="Kuo A."/>
            <person name="Nagy L.G."/>
            <person name="Floudas D."/>
            <person name="Copeland A."/>
            <person name="Barry K.W."/>
            <person name="Cichocki N."/>
            <person name="Veneault-Fourrey C."/>
            <person name="LaButti K."/>
            <person name="Lindquist E.A."/>
            <person name="Lipzen A."/>
            <person name="Lundell T."/>
            <person name="Morin E."/>
            <person name="Murat C."/>
            <person name="Riley R."/>
            <person name="Ohm R."/>
            <person name="Sun H."/>
            <person name="Tunlid A."/>
            <person name="Henrissat B."/>
            <person name="Grigoriev I.V."/>
            <person name="Hibbett D.S."/>
            <person name="Martin F."/>
        </authorList>
    </citation>
    <scope>NUCLEOTIDE SEQUENCE [LARGE SCALE GENOMIC DNA]</scope>
    <source>
        <strain evidence="2">Foug A</strain>
    </source>
</reference>
<dbReference type="AlphaFoldDB" id="A0A0C3A030"/>
<dbReference type="EMBL" id="KN822014">
    <property type="protein sequence ID" value="KIM67018.1"/>
    <property type="molecule type" value="Genomic_DNA"/>
</dbReference>
<proteinExistence type="predicted"/>
<gene>
    <name evidence="1" type="ORF">SCLCIDRAFT_1210471</name>
</gene>
<organism evidence="1 2">
    <name type="scientific">Scleroderma citrinum Foug A</name>
    <dbReference type="NCBI Taxonomy" id="1036808"/>
    <lineage>
        <taxon>Eukaryota</taxon>
        <taxon>Fungi</taxon>
        <taxon>Dikarya</taxon>
        <taxon>Basidiomycota</taxon>
        <taxon>Agaricomycotina</taxon>
        <taxon>Agaricomycetes</taxon>
        <taxon>Agaricomycetidae</taxon>
        <taxon>Boletales</taxon>
        <taxon>Sclerodermatineae</taxon>
        <taxon>Sclerodermataceae</taxon>
        <taxon>Scleroderma</taxon>
    </lineage>
</organism>
<reference evidence="1 2" key="1">
    <citation type="submission" date="2014-04" db="EMBL/GenBank/DDBJ databases">
        <authorList>
            <consortium name="DOE Joint Genome Institute"/>
            <person name="Kuo A."/>
            <person name="Kohler A."/>
            <person name="Nagy L.G."/>
            <person name="Floudas D."/>
            <person name="Copeland A."/>
            <person name="Barry K.W."/>
            <person name="Cichocki N."/>
            <person name="Veneault-Fourrey C."/>
            <person name="LaButti K."/>
            <person name="Lindquist E.A."/>
            <person name="Lipzen A."/>
            <person name="Lundell T."/>
            <person name="Morin E."/>
            <person name="Murat C."/>
            <person name="Sun H."/>
            <person name="Tunlid A."/>
            <person name="Henrissat B."/>
            <person name="Grigoriev I.V."/>
            <person name="Hibbett D.S."/>
            <person name="Martin F."/>
            <person name="Nordberg H.P."/>
            <person name="Cantor M.N."/>
            <person name="Hua S.X."/>
        </authorList>
    </citation>
    <scope>NUCLEOTIDE SEQUENCE [LARGE SCALE GENOMIC DNA]</scope>
    <source>
        <strain evidence="1 2">Foug A</strain>
    </source>
</reference>
<dbReference type="InParanoid" id="A0A0C3A030"/>
<evidence type="ECO:0000313" key="1">
    <source>
        <dbReference type="EMBL" id="KIM67018.1"/>
    </source>
</evidence>
<dbReference type="HOGENOM" id="CLU_2575239_0_0_1"/>
<accession>A0A0C3A030</accession>